<evidence type="ECO:0000256" key="2">
    <source>
        <dbReference type="ARBA" id="ARBA00022614"/>
    </source>
</evidence>
<dbReference type="Gene3D" id="1.10.10.10">
    <property type="entry name" value="Winged helix-like DNA-binding domain superfamily/Winged helix DNA-binding domain"/>
    <property type="match status" value="1"/>
</dbReference>
<reference evidence="9" key="2">
    <citation type="submission" date="2022-03" db="EMBL/GenBank/DDBJ databases">
        <title>Draft title - Genomic analysis of global carrot germplasm unveils the trajectory of domestication and the origin of high carotenoid orange carrot.</title>
        <authorList>
            <person name="Iorizzo M."/>
            <person name="Ellison S."/>
            <person name="Senalik D."/>
            <person name="Macko-Podgorni A."/>
            <person name="Grzebelus D."/>
            <person name="Bostan H."/>
            <person name="Rolling W."/>
            <person name="Curaba J."/>
            <person name="Simon P."/>
        </authorList>
    </citation>
    <scope>NUCLEOTIDE SEQUENCE</scope>
    <source>
        <tissue evidence="9">Leaf</tissue>
    </source>
</reference>
<dbReference type="AlphaFoldDB" id="A0AAF1AIE5"/>
<evidence type="ECO:0000259" key="7">
    <source>
        <dbReference type="Pfam" id="PF00931"/>
    </source>
</evidence>
<evidence type="ECO:0000256" key="6">
    <source>
        <dbReference type="SAM" id="Coils"/>
    </source>
</evidence>
<evidence type="ECO:0000313" key="10">
    <source>
        <dbReference type="Proteomes" id="UP000077755"/>
    </source>
</evidence>
<dbReference type="GO" id="GO:0043531">
    <property type="term" value="F:ADP binding"/>
    <property type="evidence" value="ECO:0007669"/>
    <property type="project" value="InterPro"/>
</dbReference>
<keyword evidence="5" id="KW-0067">ATP-binding</keyword>
<keyword evidence="10" id="KW-1185">Reference proteome</keyword>
<comment type="similarity">
    <text evidence="1">Belongs to the disease resistance NB-LRR family.</text>
</comment>
<proteinExistence type="inferred from homology"/>
<dbReference type="InterPro" id="IPR002182">
    <property type="entry name" value="NB-ARC"/>
</dbReference>
<dbReference type="GO" id="GO:0006952">
    <property type="term" value="P:defense response"/>
    <property type="evidence" value="ECO:0007669"/>
    <property type="project" value="UniProtKB-KW"/>
</dbReference>
<dbReference type="Pfam" id="PF23247">
    <property type="entry name" value="LRR_RPS2"/>
    <property type="match status" value="1"/>
</dbReference>
<evidence type="ECO:0000256" key="3">
    <source>
        <dbReference type="ARBA" id="ARBA00022737"/>
    </source>
</evidence>
<evidence type="ECO:0008006" key="11">
    <source>
        <dbReference type="Google" id="ProtNLM"/>
    </source>
</evidence>
<gene>
    <name evidence="9" type="ORF">DCAR_0100708</name>
</gene>
<dbReference type="InterPro" id="IPR057135">
    <property type="entry name" value="At4g27190-like_LRR"/>
</dbReference>
<evidence type="ECO:0000259" key="8">
    <source>
        <dbReference type="Pfam" id="PF23247"/>
    </source>
</evidence>
<dbReference type="Pfam" id="PF00931">
    <property type="entry name" value="NB-ARC"/>
    <property type="match status" value="1"/>
</dbReference>
<organism evidence="9 10">
    <name type="scientific">Daucus carota subsp. sativus</name>
    <name type="common">Carrot</name>
    <dbReference type="NCBI Taxonomy" id="79200"/>
    <lineage>
        <taxon>Eukaryota</taxon>
        <taxon>Viridiplantae</taxon>
        <taxon>Streptophyta</taxon>
        <taxon>Embryophyta</taxon>
        <taxon>Tracheophyta</taxon>
        <taxon>Spermatophyta</taxon>
        <taxon>Magnoliopsida</taxon>
        <taxon>eudicotyledons</taxon>
        <taxon>Gunneridae</taxon>
        <taxon>Pentapetalae</taxon>
        <taxon>asterids</taxon>
        <taxon>campanulids</taxon>
        <taxon>Apiales</taxon>
        <taxon>Apiaceae</taxon>
        <taxon>Apioideae</taxon>
        <taxon>Scandiceae</taxon>
        <taxon>Daucinae</taxon>
        <taxon>Daucus</taxon>
        <taxon>Daucus sect. Daucus</taxon>
    </lineage>
</organism>
<dbReference type="Gene3D" id="3.40.50.300">
    <property type="entry name" value="P-loop containing nucleotide triphosphate hydrolases"/>
    <property type="match status" value="1"/>
</dbReference>
<dbReference type="InterPro" id="IPR036388">
    <property type="entry name" value="WH-like_DNA-bd_sf"/>
</dbReference>
<dbReference type="Gene3D" id="3.80.10.10">
    <property type="entry name" value="Ribonuclease Inhibitor"/>
    <property type="match status" value="1"/>
</dbReference>
<dbReference type="InterPro" id="IPR050905">
    <property type="entry name" value="Plant_NBS-LRR"/>
</dbReference>
<evidence type="ECO:0000256" key="5">
    <source>
        <dbReference type="ARBA" id="ARBA00022840"/>
    </source>
</evidence>
<dbReference type="Gene3D" id="1.10.8.430">
    <property type="entry name" value="Helical domain of apoptotic protease-activating factors"/>
    <property type="match status" value="1"/>
</dbReference>
<dbReference type="InterPro" id="IPR032675">
    <property type="entry name" value="LRR_dom_sf"/>
</dbReference>
<feature type="domain" description="Disease resistance protein At4g27190-like leucine-rich repeats" evidence="8">
    <location>
        <begin position="789"/>
        <end position="885"/>
    </location>
</feature>
<dbReference type="PRINTS" id="PR00364">
    <property type="entry name" value="DISEASERSIST"/>
</dbReference>
<dbReference type="GO" id="GO:0005524">
    <property type="term" value="F:ATP binding"/>
    <property type="evidence" value="ECO:0007669"/>
    <property type="project" value="UniProtKB-KW"/>
</dbReference>
<feature type="coiled-coil region" evidence="6">
    <location>
        <begin position="39"/>
        <end position="98"/>
    </location>
</feature>
<sequence>MVGLADIPIVGKLVDRISDAAVDTIFRGFRYMFFYKHLVKTLDSQVEKANTEEERVSRKVAAERANGKLIEPHVDKWQKEAEEIKESAEKFAEEYKNRQSWRCIQCVPIPNPVSRFRLGREAVKKTERLTELIDSGKELLANEIAHLASPENLPKSNTEFQEFQSRNESYGELWRKLTTDSTPIIGIYGMPGVGKTRMMEQLWKEAKEKMIFNKVTRGNVGNGNLDVIQLQKQIAGHLECHFESEDNAESRASQLKQSLLNVGKTLVILDDVWREIPLDVIGIPCSMGSKILLTSREENVCFRNNCKTLVKLTPLPNDEAWGQFKNIVGTAQIDSMHDESLAKKVCDKCGGLPLLIHAISKALQFQTHNSWVDAFEQLEKGEFVNIPGVEPQVYACVELSINKLHGDAKSCLFLCCLFPEDYNIPIERLIQLATGSQLVSGESRVLSMVDTLRSSSLLLDCEEDDSIKLHDVIRDVGRSIAFIDRKFAFLQVTCDVRLVHDADFVITKFLRLDLGGDNIHIPDDLVCPDLHSLWIQFNNVSRGFSRTQQFSGGFFSLSANLRFLFLVDTFPPSKLQFSLQPLGKLRTLIFDNCDLTQINNTNGGFFPEYLETLCISDGPFPEPLDLSNLKYLRKLEIKGSGRRLIMKPNTISSLSGLEQLHIPGGFEIWRDDSSVVAKPILVEINALTHLKSLQMKFQTSEPFQDTKIFDNLKLFNILVVRGLSYYDKADLSYKTSIELEGYHKESLKSLVERAEYVQLKHSDINGIGSILDNNRELRKLHLEECNEMEHLASMSQGEIQLSQQTSFSKLTCLEIKRCRGLKYLFCNSVAKCLTQLQKLMIKDCHVIEVIIINEGSTNGDIIHFSKLEELELSNVPRLRTFYGANKDTVMQPSAQFPPLFHRMVCSNHVIFC</sequence>
<dbReference type="SUPFAM" id="SSF52058">
    <property type="entry name" value="L domain-like"/>
    <property type="match status" value="1"/>
</dbReference>
<keyword evidence="4" id="KW-0611">Plant defense</keyword>
<accession>A0AAF1AIE5</accession>
<dbReference type="PANTHER" id="PTHR33463">
    <property type="entry name" value="NB-ARC DOMAIN-CONTAINING PROTEIN-RELATED"/>
    <property type="match status" value="1"/>
</dbReference>
<reference evidence="9" key="1">
    <citation type="journal article" date="2016" name="Nat. Genet.">
        <title>A high-quality carrot genome assembly provides new insights into carotenoid accumulation and asterid genome evolution.</title>
        <authorList>
            <person name="Iorizzo M."/>
            <person name="Ellison S."/>
            <person name="Senalik D."/>
            <person name="Zeng P."/>
            <person name="Satapoomin P."/>
            <person name="Huang J."/>
            <person name="Bowman M."/>
            <person name="Iovene M."/>
            <person name="Sanseverino W."/>
            <person name="Cavagnaro P."/>
            <person name="Yildiz M."/>
            <person name="Macko-Podgorni A."/>
            <person name="Moranska E."/>
            <person name="Grzebelus E."/>
            <person name="Grzebelus D."/>
            <person name="Ashrafi H."/>
            <person name="Zheng Z."/>
            <person name="Cheng S."/>
            <person name="Spooner D."/>
            <person name="Van Deynze A."/>
            <person name="Simon P."/>
        </authorList>
    </citation>
    <scope>NUCLEOTIDE SEQUENCE</scope>
    <source>
        <tissue evidence="9">Leaf</tissue>
    </source>
</reference>
<dbReference type="EMBL" id="CP093343">
    <property type="protein sequence ID" value="WOG81557.1"/>
    <property type="molecule type" value="Genomic_DNA"/>
</dbReference>
<dbReference type="PANTHER" id="PTHR33463:SF198">
    <property type="entry name" value="RPP4C3"/>
    <property type="match status" value="1"/>
</dbReference>
<dbReference type="InterPro" id="IPR027417">
    <property type="entry name" value="P-loop_NTPase"/>
</dbReference>
<dbReference type="Proteomes" id="UP000077755">
    <property type="component" value="Chromosome 1"/>
</dbReference>
<evidence type="ECO:0000256" key="1">
    <source>
        <dbReference type="ARBA" id="ARBA00008894"/>
    </source>
</evidence>
<name>A0AAF1AIE5_DAUCS</name>
<protein>
    <recommendedName>
        <fullName evidence="11">NB-ARC domain-containing protein</fullName>
    </recommendedName>
</protein>
<evidence type="ECO:0000256" key="4">
    <source>
        <dbReference type="ARBA" id="ARBA00022821"/>
    </source>
</evidence>
<keyword evidence="6" id="KW-0175">Coiled coil</keyword>
<dbReference type="InterPro" id="IPR042197">
    <property type="entry name" value="Apaf_helical"/>
</dbReference>
<evidence type="ECO:0000313" key="9">
    <source>
        <dbReference type="EMBL" id="WOG81557.1"/>
    </source>
</evidence>
<keyword evidence="2" id="KW-0433">Leucine-rich repeat</keyword>
<keyword evidence="3" id="KW-0677">Repeat</keyword>
<feature type="domain" description="NB-ARC" evidence="7">
    <location>
        <begin position="168"/>
        <end position="332"/>
    </location>
</feature>
<dbReference type="SUPFAM" id="SSF52540">
    <property type="entry name" value="P-loop containing nucleoside triphosphate hydrolases"/>
    <property type="match status" value="1"/>
</dbReference>
<keyword evidence="5" id="KW-0547">Nucleotide-binding</keyword>